<proteinExistence type="predicted"/>
<dbReference type="AlphaFoldDB" id="A0A2G5UG40"/>
<dbReference type="OrthoDB" id="5849052at2759"/>
<reference evidence="4" key="1">
    <citation type="submission" date="2017-10" db="EMBL/GenBank/DDBJ databases">
        <title>Rapid genome shrinkage in a self-fertile nematode reveals novel sperm competition proteins.</title>
        <authorList>
            <person name="Yin D."/>
            <person name="Schwarz E.M."/>
            <person name="Thomas C.G."/>
            <person name="Felde R.L."/>
            <person name="Korf I.F."/>
            <person name="Cutter A.D."/>
            <person name="Schartner C.M."/>
            <person name="Ralston E.J."/>
            <person name="Meyer B.J."/>
            <person name="Haag E.S."/>
        </authorList>
    </citation>
    <scope>NUCLEOTIDE SEQUENCE [LARGE SCALE GENOMIC DNA]</scope>
    <source>
        <strain evidence="4">JU1422</strain>
    </source>
</reference>
<evidence type="ECO:0000259" key="2">
    <source>
        <dbReference type="PROSITE" id="PS50948"/>
    </source>
</evidence>
<organism evidence="3 4">
    <name type="scientific">Caenorhabditis nigoni</name>
    <dbReference type="NCBI Taxonomy" id="1611254"/>
    <lineage>
        <taxon>Eukaryota</taxon>
        <taxon>Metazoa</taxon>
        <taxon>Ecdysozoa</taxon>
        <taxon>Nematoda</taxon>
        <taxon>Chromadorea</taxon>
        <taxon>Rhabditida</taxon>
        <taxon>Rhabditina</taxon>
        <taxon>Rhabditomorpha</taxon>
        <taxon>Rhabditoidea</taxon>
        <taxon>Rhabditidae</taxon>
        <taxon>Peloderinae</taxon>
        <taxon>Caenorhabditis</taxon>
    </lineage>
</organism>
<dbReference type="STRING" id="1611254.A0A2G5UG40"/>
<evidence type="ECO:0000313" key="4">
    <source>
        <dbReference type="Proteomes" id="UP000230233"/>
    </source>
</evidence>
<evidence type="ECO:0000256" key="1">
    <source>
        <dbReference type="SAM" id="SignalP"/>
    </source>
</evidence>
<sequence length="299" mass="32787">MLHTINSFLLPLLLILSSFESIESSASPDTRNVKIGGAKPPNLKLLECFEFKKNYWIVGHAFHTSSVQFKDECLRMCLTSSIRKAKCLSAMHVPNDDECVISDQNQVTKPDLFIENDTPGSFTVNFFRNICVDPPDSEGANRFEARLQGYKGGEGIIEFAQTSGRNTQVMVVISGLKENSLYEVALLPGGSGEKGGKCHKKARVDGEEKTIMTLETDHTGMAVEPWRNMDLDIFEENVVGLTAIVVENSSRTIVDCGPIRLASSSSSNSSSTQVSSSEKSEILFFSTGLSLILSVFLIM</sequence>
<dbReference type="SUPFAM" id="SSF57414">
    <property type="entry name" value="Hairpin loop containing domain-like"/>
    <property type="match status" value="1"/>
</dbReference>
<dbReference type="CDD" id="cd01099">
    <property type="entry name" value="PAN_AP_HGF"/>
    <property type="match status" value="1"/>
</dbReference>
<dbReference type="InterPro" id="IPR003609">
    <property type="entry name" value="Pan_app"/>
</dbReference>
<gene>
    <name evidence="3" type="primary">Cni-C34C12.7</name>
    <name evidence="3" type="synonym">Cnig_chr_III.g10514</name>
    <name evidence="3" type="ORF">B9Z55_010514</name>
</gene>
<dbReference type="PROSITE" id="PS50948">
    <property type="entry name" value="PAN"/>
    <property type="match status" value="1"/>
</dbReference>
<evidence type="ECO:0000313" key="3">
    <source>
        <dbReference type="EMBL" id="PIC38527.1"/>
    </source>
</evidence>
<dbReference type="EMBL" id="PDUG01000003">
    <property type="protein sequence ID" value="PIC38527.1"/>
    <property type="molecule type" value="Genomic_DNA"/>
</dbReference>
<comment type="caution">
    <text evidence="3">The sequence shown here is derived from an EMBL/GenBank/DDBJ whole genome shotgun (WGS) entry which is preliminary data.</text>
</comment>
<accession>A0A2G5UG40</accession>
<keyword evidence="4" id="KW-1185">Reference proteome</keyword>
<name>A0A2G5UG40_9PELO</name>
<feature type="chain" id="PRO_5013586299" description="Apple domain-containing protein" evidence="1">
    <location>
        <begin position="25"/>
        <end position="299"/>
    </location>
</feature>
<feature type="signal peptide" evidence="1">
    <location>
        <begin position="1"/>
        <end position="24"/>
    </location>
</feature>
<feature type="domain" description="Apple" evidence="2">
    <location>
        <begin position="48"/>
        <end position="131"/>
    </location>
</feature>
<protein>
    <recommendedName>
        <fullName evidence="2">Apple domain-containing protein</fullName>
    </recommendedName>
</protein>
<dbReference type="Pfam" id="PF00024">
    <property type="entry name" value="PAN_1"/>
    <property type="match status" value="1"/>
</dbReference>
<keyword evidence="1" id="KW-0732">Signal</keyword>
<dbReference type="Proteomes" id="UP000230233">
    <property type="component" value="Chromosome III"/>
</dbReference>
<dbReference type="Gene3D" id="3.50.4.10">
    <property type="entry name" value="Hepatocyte Growth Factor"/>
    <property type="match status" value="1"/>
</dbReference>